<dbReference type="PANTHER" id="PTHR31798">
    <property type="entry name" value="HYDROXYPROLINE-RICH GLYCOPROTEIN-LIKE"/>
    <property type="match status" value="1"/>
</dbReference>
<feature type="region of interest" description="Disordered" evidence="1">
    <location>
        <begin position="1"/>
        <end position="27"/>
    </location>
</feature>
<gene>
    <name evidence="2" type="ORF">ACMD2_10137</name>
</gene>
<dbReference type="PANTHER" id="PTHR31798:SF3">
    <property type="entry name" value="OS01G0103800 PROTEIN"/>
    <property type="match status" value="1"/>
</dbReference>
<name>A0A199VAF1_ANACO</name>
<comment type="caution">
    <text evidence="2">The sequence shown here is derived from an EMBL/GenBank/DDBJ whole genome shotgun (WGS) entry which is preliminary data.</text>
</comment>
<sequence length="499" mass="53066">MAGNGGGGSSRGGATAIGSADTRFRPQLRERRNKWGGCFGLSCFGLHKEGKRIVPASRIPDGNASTSNVNGLSNQSAPLNLSLLAPPSSPASFINSALPSTAQSPSCFLSISANSPGGPSSTMFATGPYAHETQLVSPPVFSTFTTEPSTAPLTPPPELAHLTTPSSPDVPFARFLSSSAGIKGAGKENAAAPFLSSHYPVGSDLQATYPLYYPGSPSSSLISPASATPRTGLSSPFPEKESVPTQWNTSISACDSPRVSSNSKLFGLDSATSRKFMLLQKTNFFCPATSAQFFLDQAQQSLPYGGRLSVSREGDVYSNGGNRHTKNSKQDVEEVEAYRASFGFSADEIIATQNYVEIADAADESFTMSPFASSSISKEHNPVNELTNEDRKMALSRMQDCGSPQKVTDQLVNGAEYKILDSNNAFAASKPNSQSKIPTLLENGHASIEDEETPPKSSEPHERKIVRSSKACSDAEIDYRRARSIREANSILAWRNSLP</sequence>
<accession>A0A199VAF1</accession>
<proteinExistence type="predicted"/>
<organism evidence="2 3">
    <name type="scientific">Ananas comosus</name>
    <name type="common">Pineapple</name>
    <name type="synonym">Ananas ananas</name>
    <dbReference type="NCBI Taxonomy" id="4615"/>
    <lineage>
        <taxon>Eukaryota</taxon>
        <taxon>Viridiplantae</taxon>
        <taxon>Streptophyta</taxon>
        <taxon>Embryophyta</taxon>
        <taxon>Tracheophyta</taxon>
        <taxon>Spermatophyta</taxon>
        <taxon>Magnoliopsida</taxon>
        <taxon>Liliopsida</taxon>
        <taxon>Poales</taxon>
        <taxon>Bromeliaceae</taxon>
        <taxon>Bromelioideae</taxon>
        <taxon>Ananas</taxon>
    </lineage>
</organism>
<protein>
    <recommendedName>
        <fullName evidence="4">Hydroxyproline-rich glycoprotein family protein</fullName>
    </recommendedName>
</protein>
<reference evidence="2 3" key="1">
    <citation type="journal article" date="2016" name="DNA Res.">
        <title>The draft genome of MD-2 pineapple using hybrid error correction of long reads.</title>
        <authorList>
            <person name="Redwan R.M."/>
            <person name="Saidin A."/>
            <person name="Kumar S.V."/>
        </authorList>
    </citation>
    <scope>NUCLEOTIDE SEQUENCE [LARGE SCALE GENOMIC DNA]</scope>
    <source>
        <strain evidence="3">cv. MD2</strain>
        <tissue evidence="2">Leaf</tissue>
    </source>
</reference>
<dbReference type="InterPro" id="IPR040420">
    <property type="entry name" value="At1g76660-like"/>
</dbReference>
<feature type="compositionally biased region" description="Gly residues" evidence="1">
    <location>
        <begin position="1"/>
        <end position="11"/>
    </location>
</feature>
<evidence type="ECO:0000313" key="3">
    <source>
        <dbReference type="Proteomes" id="UP000092600"/>
    </source>
</evidence>
<dbReference type="Proteomes" id="UP000092600">
    <property type="component" value="Unassembled WGS sequence"/>
</dbReference>
<evidence type="ECO:0008006" key="4">
    <source>
        <dbReference type="Google" id="ProtNLM"/>
    </source>
</evidence>
<dbReference type="STRING" id="4615.A0A199VAF1"/>
<dbReference type="AlphaFoldDB" id="A0A199VAF1"/>
<dbReference type="EMBL" id="LSRQ01002566">
    <property type="protein sequence ID" value="OAY73856.1"/>
    <property type="molecule type" value="Genomic_DNA"/>
</dbReference>
<feature type="region of interest" description="Disordered" evidence="1">
    <location>
        <begin position="223"/>
        <end position="244"/>
    </location>
</feature>
<evidence type="ECO:0000313" key="2">
    <source>
        <dbReference type="EMBL" id="OAY73856.1"/>
    </source>
</evidence>
<feature type="region of interest" description="Disordered" evidence="1">
    <location>
        <begin position="445"/>
        <end position="471"/>
    </location>
</feature>
<evidence type="ECO:0000256" key="1">
    <source>
        <dbReference type="SAM" id="MobiDB-lite"/>
    </source>
</evidence>